<comment type="caution">
    <text evidence="1">The sequence shown here is derived from an EMBL/GenBank/DDBJ whole genome shotgun (WGS) entry which is preliminary data.</text>
</comment>
<gene>
    <name evidence="1" type="ORF">TPPER_00206</name>
</gene>
<evidence type="ECO:0000313" key="2">
    <source>
        <dbReference type="Proteomes" id="UP000222818"/>
    </source>
</evidence>
<sequence length="96" mass="11013">MKSPNQYTIIKNRLLTSKLSSNYIVLEVSKGVSNHKLKEALHLILGPIHVSISSLKVPSHKRLLKNKPTQQKLLREKLLKKTYVRLTNILPRAYVC</sequence>
<dbReference type="OrthoDB" id="9854986at2"/>
<protein>
    <recommendedName>
        <fullName evidence="3">50S ribosomal protein L23</fullName>
    </recommendedName>
</protein>
<dbReference type="RefSeq" id="WP_099336923.1">
    <property type="nucleotide sequence ID" value="NZ_MKGN01000019.1"/>
</dbReference>
<organism evidence="1 2">
    <name type="scientific">Candidatus Tremblayella phenacoccinincola</name>
    <dbReference type="NCBI Taxonomy" id="1010676"/>
    <lineage>
        <taxon>Bacteria</taxon>
        <taxon>Pseudomonadati</taxon>
        <taxon>Pseudomonadota</taxon>
        <taxon>Betaproteobacteria</taxon>
        <taxon>Candidatus Tremblayella</taxon>
    </lineage>
</organism>
<reference evidence="1 2" key="1">
    <citation type="journal article" date="2017" name="ISME J.">
        <title>Tremblaya phenacola PPER: an evolutionary beta-gammaproteobacterium collage.</title>
        <authorList>
            <person name="Gil R."/>
            <person name="Vargas-Chavez C."/>
            <person name="Lopez-Madrigal S."/>
            <person name="Santos-Garcia D."/>
            <person name="Latorre A."/>
            <person name="Moya A."/>
        </authorList>
    </citation>
    <scope>NUCLEOTIDE SEQUENCE [LARGE SCALE GENOMIC DNA]</scope>
    <source>
        <strain evidence="1 2">PPER</strain>
    </source>
</reference>
<evidence type="ECO:0000313" key="1">
    <source>
        <dbReference type="EMBL" id="PHN16213.1"/>
    </source>
</evidence>
<dbReference type="Proteomes" id="UP000222818">
    <property type="component" value="Unassembled WGS sequence"/>
</dbReference>
<accession>A0A2G0V6W8</accession>
<proteinExistence type="predicted"/>
<name>A0A2G0V6W8_9PROT</name>
<dbReference type="EMBL" id="MKGN01000019">
    <property type="protein sequence ID" value="PHN16213.1"/>
    <property type="molecule type" value="Genomic_DNA"/>
</dbReference>
<keyword evidence="2" id="KW-1185">Reference proteome</keyword>
<dbReference type="AlphaFoldDB" id="A0A2G0V6W8"/>
<evidence type="ECO:0008006" key="3">
    <source>
        <dbReference type="Google" id="ProtNLM"/>
    </source>
</evidence>